<feature type="signal peptide" evidence="2">
    <location>
        <begin position="1"/>
        <end position="17"/>
    </location>
</feature>
<feature type="domain" description="Out at first C-terminal" evidence="4">
    <location>
        <begin position="207"/>
        <end position="274"/>
    </location>
</feature>
<keyword evidence="5" id="KW-1185">Reference proteome</keyword>
<evidence type="ECO:0000256" key="2">
    <source>
        <dbReference type="SAM" id="SignalP"/>
    </source>
</evidence>
<gene>
    <name evidence="6" type="primary">LOC100367385</name>
</gene>
<evidence type="ECO:0000313" key="6">
    <source>
        <dbReference type="RefSeq" id="XP_006821634.1"/>
    </source>
</evidence>
<dbReference type="Pfam" id="PF14941">
    <property type="entry name" value="OAF_N"/>
    <property type="match status" value="1"/>
</dbReference>
<organism evidence="5 6">
    <name type="scientific">Saccoglossus kowalevskii</name>
    <name type="common">Acorn worm</name>
    <dbReference type="NCBI Taxonomy" id="10224"/>
    <lineage>
        <taxon>Eukaryota</taxon>
        <taxon>Metazoa</taxon>
        <taxon>Hemichordata</taxon>
        <taxon>Enteropneusta</taxon>
        <taxon>Harrimaniidae</taxon>
        <taxon>Saccoglossus</taxon>
    </lineage>
</organism>
<evidence type="ECO:0000259" key="3">
    <source>
        <dbReference type="Pfam" id="PF14941"/>
    </source>
</evidence>
<evidence type="ECO:0000313" key="5">
    <source>
        <dbReference type="Proteomes" id="UP000694865"/>
    </source>
</evidence>
<feature type="chain" id="PRO_5046334569" evidence="2">
    <location>
        <begin position="18"/>
        <end position="275"/>
    </location>
</feature>
<evidence type="ECO:0000259" key="4">
    <source>
        <dbReference type="Pfam" id="PF22873"/>
    </source>
</evidence>
<comment type="similarity">
    <text evidence="1">Belongs to the OAF family.</text>
</comment>
<dbReference type="InterPro" id="IPR053894">
    <property type="entry name" value="OAF_N"/>
</dbReference>
<sequence>MEVSFFVLASFMTLSSAQLTVNVKNKGGDLIQESIQADVAQDLIHLQFQKPDGTLISLLIDFKSEVQIFKALVLGEEERGQSQYQVMCFITKFTKSEFISSDAMSKLRQKNPGTIRNPEEDKGQEHIFMDLQIDLKESSKFSKHIYNTCMEAQDSTYIRESDIRALSKGYRASYLYPHYLTSQGNNYTYNSLLSATKPLTIQKMPHCHDMTNAWKPCTCQFEICLGWYPCGLKYCKGRDSVGKVVSFRCGIKTCRKCRTFDFFVKQKQLCLWDEP</sequence>
<dbReference type="PANTHER" id="PTHR13423">
    <property type="entry name" value="OUT AT FIRST"/>
    <property type="match status" value="1"/>
</dbReference>
<feature type="domain" description="Out at first protein BRICHOS-like" evidence="3">
    <location>
        <begin position="18"/>
        <end position="165"/>
    </location>
</feature>
<dbReference type="InterPro" id="IPR026315">
    <property type="entry name" value="Oaf"/>
</dbReference>
<name>A0ABM0MNP3_SACKO</name>
<keyword evidence="2" id="KW-0732">Signal</keyword>
<accession>A0ABM0MNP3</accession>
<protein>
    <submittedName>
        <fullName evidence="6">Out at first protein-like isoform X2</fullName>
    </submittedName>
</protein>
<evidence type="ECO:0000256" key="1">
    <source>
        <dbReference type="ARBA" id="ARBA00005786"/>
    </source>
</evidence>
<dbReference type="Proteomes" id="UP000694865">
    <property type="component" value="Unplaced"/>
</dbReference>
<reference evidence="6" key="1">
    <citation type="submission" date="2025-08" db="UniProtKB">
        <authorList>
            <consortium name="RefSeq"/>
        </authorList>
    </citation>
    <scope>IDENTIFICATION</scope>
    <source>
        <tissue evidence="6">Testes</tissue>
    </source>
</reference>
<dbReference type="GeneID" id="100367385"/>
<dbReference type="RefSeq" id="XP_006821634.1">
    <property type="nucleotide sequence ID" value="XM_006821571.1"/>
</dbReference>
<dbReference type="Pfam" id="PF22873">
    <property type="entry name" value="OAF_C"/>
    <property type="match status" value="1"/>
</dbReference>
<dbReference type="InterPro" id="IPR053897">
    <property type="entry name" value="Oaf_C"/>
</dbReference>
<dbReference type="PANTHER" id="PTHR13423:SF2">
    <property type="entry name" value="OUT AT FIRST PROTEIN HOMOLOG"/>
    <property type="match status" value="1"/>
</dbReference>
<proteinExistence type="inferred from homology"/>